<keyword evidence="6" id="KW-0418">Kinase</keyword>
<keyword evidence="8" id="KW-0902">Two-component regulatory system</keyword>
<dbReference type="InterPro" id="IPR036097">
    <property type="entry name" value="HisK_dim/P_sf"/>
</dbReference>
<evidence type="ECO:0000256" key="7">
    <source>
        <dbReference type="ARBA" id="ARBA00022840"/>
    </source>
</evidence>
<organism evidence="12 13">
    <name type="scientific">Alicyclobacillus dauci</name>
    <dbReference type="NCBI Taxonomy" id="1475485"/>
    <lineage>
        <taxon>Bacteria</taxon>
        <taxon>Bacillati</taxon>
        <taxon>Bacillota</taxon>
        <taxon>Bacilli</taxon>
        <taxon>Bacillales</taxon>
        <taxon>Alicyclobacillaceae</taxon>
        <taxon>Alicyclobacillus</taxon>
    </lineage>
</organism>
<feature type="domain" description="PAC" evidence="11">
    <location>
        <begin position="83"/>
        <end position="135"/>
    </location>
</feature>
<keyword evidence="13" id="KW-1185">Reference proteome</keyword>
<dbReference type="InterPro" id="IPR000014">
    <property type="entry name" value="PAS"/>
</dbReference>
<evidence type="ECO:0000313" key="12">
    <source>
        <dbReference type="EMBL" id="WAH36223.1"/>
    </source>
</evidence>
<dbReference type="SMART" id="SM00086">
    <property type="entry name" value="PAC"/>
    <property type="match status" value="1"/>
</dbReference>
<evidence type="ECO:0000256" key="2">
    <source>
        <dbReference type="ARBA" id="ARBA00012438"/>
    </source>
</evidence>
<dbReference type="GO" id="GO:0005524">
    <property type="term" value="F:ATP binding"/>
    <property type="evidence" value="ECO:0007669"/>
    <property type="project" value="UniProtKB-KW"/>
</dbReference>
<feature type="domain" description="Histidine kinase" evidence="9">
    <location>
        <begin position="148"/>
        <end position="354"/>
    </location>
</feature>
<keyword evidence="7 12" id="KW-0067">ATP-binding</keyword>
<dbReference type="NCBIfam" id="TIGR00229">
    <property type="entry name" value="sensory_box"/>
    <property type="match status" value="1"/>
</dbReference>
<dbReference type="InterPro" id="IPR035965">
    <property type="entry name" value="PAS-like_dom_sf"/>
</dbReference>
<dbReference type="PANTHER" id="PTHR43065">
    <property type="entry name" value="SENSOR HISTIDINE KINASE"/>
    <property type="match status" value="1"/>
</dbReference>
<protein>
    <recommendedName>
        <fullName evidence="2">histidine kinase</fullName>
        <ecNumber evidence="2">2.7.13.3</ecNumber>
    </recommendedName>
</protein>
<dbReference type="SUPFAM" id="SSF47384">
    <property type="entry name" value="Homodimeric domain of signal transducing histidine kinase"/>
    <property type="match status" value="1"/>
</dbReference>
<dbReference type="InterPro" id="IPR013655">
    <property type="entry name" value="PAS_fold_3"/>
</dbReference>
<dbReference type="PRINTS" id="PR00344">
    <property type="entry name" value="BCTRLSENSOR"/>
</dbReference>
<evidence type="ECO:0000256" key="1">
    <source>
        <dbReference type="ARBA" id="ARBA00000085"/>
    </source>
</evidence>
<name>A0ABY6Z0V6_9BACL</name>
<comment type="catalytic activity">
    <reaction evidence="1">
        <text>ATP + protein L-histidine = ADP + protein N-phospho-L-histidine.</text>
        <dbReference type="EC" id="2.7.13.3"/>
    </reaction>
</comment>
<evidence type="ECO:0000256" key="4">
    <source>
        <dbReference type="ARBA" id="ARBA00022679"/>
    </source>
</evidence>
<dbReference type="PROSITE" id="PS50112">
    <property type="entry name" value="PAS"/>
    <property type="match status" value="1"/>
</dbReference>
<evidence type="ECO:0000259" key="9">
    <source>
        <dbReference type="PROSITE" id="PS50109"/>
    </source>
</evidence>
<dbReference type="Gene3D" id="1.10.287.130">
    <property type="match status" value="1"/>
</dbReference>
<dbReference type="InterPro" id="IPR036890">
    <property type="entry name" value="HATPase_C_sf"/>
</dbReference>
<proteinExistence type="predicted"/>
<dbReference type="InterPro" id="IPR004358">
    <property type="entry name" value="Sig_transdc_His_kin-like_C"/>
</dbReference>
<dbReference type="Proteomes" id="UP001164803">
    <property type="component" value="Chromosome"/>
</dbReference>
<dbReference type="Gene3D" id="2.10.70.100">
    <property type="match status" value="1"/>
</dbReference>
<dbReference type="RefSeq" id="WP_268043544.1">
    <property type="nucleotide sequence ID" value="NZ_CP104064.1"/>
</dbReference>
<dbReference type="CDD" id="cd00130">
    <property type="entry name" value="PAS"/>
    <property type="match status" value="1"/>
</dbReference>
<dbReference type="Gene3D" id="3.30.450.20">
    <property type="entry name" value="PAS domain"/>
    <property type="match status" value="1"/>
</dbReference>
<dbReference type="SMART" id="SM00387">
    <property type="entry name" value="HATPase_c"/>
    <property type="match status" value="1"/>
</dbReference>
<gene>
    <name evidence="12" type="ORF">NZD86_18560</name>
</gene>
<dbReference type="InterPro" id="IPR003661">
    <property type="entry name" value="HisK_dim/P_dom"/>
</dbReference>
<dbReference type="Gene3D" id="6.10.250.490">
    <property type="match status" value="1"/>
</dbReference>
<evidence type="ECO:0000259" key="10">
    <source>
        <dbReference type="PROSITE" id="PS50112"/>
    </source>
</evidence>
<dbReference type="PANTHER" id="PTHR43065:SF34">
    <property type="entry name" value="SPORULATION KINASE A"/>
    <property type="match status" value="1"/>
</dbReference>
<dbReference type="SMART" id="SM00388">
    <property type="entry name" value="HisKA"/>
    <property type="match status" value="1"/>
</dbReference>
<dbReference type="EC" id="2.7.13.3" evidence="2"/>
<keyword evidence="3" id="KW-0597">Phosphoprotein</keyword>
<evidence type="ECO:0000256" key="3">
    <source>
        <dbReference type="ARBA" id="ARBA00022553"/>
    </source>
</evidence>
<dbReference type="InterPro" id="IPR001610">
    <property type="entry name" value="PAC"/>
</dbReference>
<dbReference type="SUPFAM" id="SSF55874">
    <property type="entry name" value="ATPase domain of HSP90 chaperone/DNA topoisomerase II/histidine kinase"/>
    <property type="match status" value="1"/>
</dbReference>
<keyword evidence="5" id="KW-0547">Nucleotide-binding</keyword>
<dbReference type="InterPro" id="IPR005467">
    <property type="entry name" value="His_kinase_dom"/>
</dbReference>
<evidence type="ECO:0000256" key="5">
    <source>
        <dbReference type="ARBA" id="ARBA00022741"/>
    </source>
</evidence>
<dbReference type="EMBL" id="CP104064">
    <property type="protein sequence ID" value="WAH36223.1"/>
    <property type="molecule type" value="Genomic_DNA"/>
</dbReference>
<dbReference type="Gene3D" id="3.30.565.10">
    <property type="entry name" value="Histidine kinase-like ATPase, C-terminal domain"/>
    <property type="match status" value="1"/>
</dbReference>
<dbReference type="PROSITE" id="PS50109">
    <property type="entry name" value="HIS_KIN"/>
    <property type="match status" value="1"/>
</dbReference>
<dbReference type="Pfam" id="PF02518">
    <property type="entry name" value="HATPase_c"/>
    <property type="match status" value="1"/>
</dbReference>
<dbReference type="CDD" id="cd00082">
    <property type="entry name" value="HisKA"/>
    <property type="match status" value="1"/>
</dbReference>
<evidence type="ECO:0000256" key="6">
    <source>
        <dbReference type="ARBA" id="ARBA00022777"/>
    </source>
</evidence>
<evidence type="ECO:0000313" key="13">
    <source>
        <dbReference type="Proteomes" id="UP001164803"/>
    </source>
</evidence>
<evidence type="ECO:0000256" key="8">
    <source>
        <dbReference type="ARBA" id="ARBA00023012"/>
    </source>
</evidence>
<dbReference type="Pfam" id="PF00512">
    <property type="entry name" value="HisKA"/>
    <property type="match status" value="1"/>
</dbReference>
<reference evidence="12" key="1">
    <citation type="submission" date="2022-08" db="EMBL/GenBank/DDBJ databases">
        <title>Alicyclobacillus dauci DSM2870, complete genome.</title>
        <authorList>
            <person name="Wang Q."/>
            <person name="Cai R."/>
            <person name="Wang Z."/>
        </authorList>
    </citation>
    <scope>NUCLEOTIDE SEQUENCE</scope>
    <source>
        <strain evidence="12">DSM 28700</strain>
    </source>
</reference>
<evidence type="ECO:0000259" key="11">
    <source>
        <dbReference type="PROSITE" id="PS50113"/>
    </source>
</evidence>
<dbReference type="InterPro" id="IPR000700">
    <property type="entry name" value="PAS-assoc_C"/>
</dbReference>
<dbReference type="Pfam" id="PF08447">
    <property type="entry name" value="PAS_3"/>
    <property type="match status" value="1"/>
</dbReference>
<accession>A0ABY6Z0V6</accession>
<dbReference type="PROSITE" id="PS50113">
    <property type="entry name" value="PAC"/>
    <property type="match status" value="1"/>
</dbReference>
<sequence length="360" mass="40385">MQNELRQSQEILAQAQCIAHVGNYTWDLVTNEIRSSNETMRIYGLPVNTVLSYDTMMAMIHPRDRTRVMEAIARSLNEPDVVHDTEIRVIRSDGNIRMVHLHGSTHYDEFGQPVQMFGTVQDITDRKRTEEALRKSEKLAVAGELAAGMAHEIRNPLTTLKGFLDLIRTIESEEKREEYYRIMDGSIKQIELISGEMLALAKPQVKCLAERDVTDILRTVVQLLNAEAILHDVEIHIEAPYRPIKIICDENQIKQVFVNITKNAIESMPSGGRLTITMGEQDQLVTITFTDTGCGISNDRIRKLGEPFYTTKEKGTGLGLMVSNKILADHHGHMSFESEVGKGTKVTVTLPIVSAESKGA</sequence>
<keyword evidence="4" id="KW-0808">Transferase</keyword>
<dbReference type="SUPFAM" id="SSF55785">
    <property type="entry name" value="PYP-like sensor domain (PAS domain)"/>
    <property type="match status" value="1"/>
</dbReference>
<dbReference type="InterPro" id="IPR003594">
    <property type="entry name" value="HATPase_dom"/>
</dbReference>
<feature type="domain" description="PAS" evidence="10">
    <location>
        <begin position="36"/>
        <end position="79"/>
    </location>
</feature>